<dbReference type="PANTHER" id="PTHR22602:SF0">
    <property type="entry name" value="TRANSFERASE CAF17, MITOCHONDRIAL-RELATED"/>
    <property type="match status" value="1"/>
</dbReference>
<proteinExistence type="predicted"/>
<sequence length="345" mass="37839">MDKLWQQWAVEHGAELDEAGVLHVGDEPAQREAIFAGVGFAPLTEWALIRFQGEDALAFLQGQLSSDLRLVTPKHSQYSTYSSAKGRMQANFLIWQYQGAYYLMLANELAETLHKRLSMFIMRAKVKAELVSDEWTLIGLIGQAAEARAHAHFANVPSEPHQVVVADDGVLLRLPSGALLWAQEGSSKAVADGLLEVAPLIGSLPWRLLDIRAGIPWLGKATSEEFVAQMANMELIGAVSFKKGCYPGQEIVARTQYLGKLKRRLYRVATTEGVTSGAQLISPSMGDQAIGMVVNVAQVNEGNWEALAVVQSNCWESGVFVKEHPHLALQQMNLPYSLESDSALQ</sequence>
<name>A0ABT7XPA3_9NEIS</name>
<dbReference type="Gene3D" id="3.30.70.1630">
    <property type="match status" value="1"/>
</dbReference>
<dbReference type="Gene3D" id="2.40.30.160">
    <property type="match status" value="1"/>
</dbReference>
<evidence type="ECO:0008006" key="3">
    <source>
        <dbReference type="Google" id="ProtNLM"/>
    </source>
</evidence>
<organism evidence="1 2">
    <name type="scientific">Crenobacter oryzisoli</name>
    <dbReference type="NCBI Taxonomy" id="3056844"/>
    <lineage>
        <taxon>Bacteria</taxon>
        <taxon>Pseudomonadati</taxon>
        <taxon>Pseudomonadota</taxon>
        <taxon>Betaproteobacteria</taxon>
        <taxon>Neisseriales</taxon>
        <taxon>Neisseriaceae</taxon>
        <taxon>Crenobacter</taxon>
    </lineage>
</organism>
<dbReference type="RefSeq" id="WP_289830269.1">
    <property type="nucleotide sequence ID" value="NZ_JAUEDK010000020.1"/>
</dbReference>
<evidence type="ECO:0000313" key="1">
    <source>
        <dbReference type="EMBL" id="MDN0075630.1"/>
    </source>
</evidence>
<dbReference type="PANTHER" id="PTHR22602">
    <property type="entry name" value="TRANSFERASE CAF17, MITOCHONDRIAL-RELATED"/>
    <property type="match status" value="1"/>
</dbReference>
<dbReference type="SUPFAM" id="SSF103025">
    <property type="entry name" value="Folate-binding domain"/>
    <property type="match status" value="1"/>
</dbReference>
<keyword evidence="2" id="KW-1185">Reference proteome</keyword>
<reference evidence="1" key="1">
    <citation type="submission" date="2023-06" db="EMBL/GenBank/DDBJ databases">
        <authorList>
            <person name="Zhang S."/>
        </authorList>
    </citation>
    <scope>NUCLEOTIDE SEQUENCE</scope>
    <source>
        <strain evidence="1">SG2303</strain>
    </source>
</reference>
<protein>
    <recommendedName>
        <fullName evidence="3">Folate-binding protein</fullName>
    </recommendedName>
</protein>
<dbReference type="InterPro" id="IPR029043">
    <property type="entry name" value="GcvT/YgfZ_C"/>
</dbReference>
<dbReference type="NCBIfam" id="TIGR03317">
    <property type="entry name" value="ygfZ_signature"/>
    <property type="match status" value="1"/>
</dbReference>
<dbReference type="Gene3D" id="3.30.70.1400">
    <property type="entry name" value="Aminomethyltransferase beta-barrel domains"/>
    <property type="match status" value="1"/>
</dbReference>
<dbReference type="Proteomes" id="UP001168540">
    <property type="component" value="Unassembled WGS sequence"/>
</dbReference>
<dbReference type="InterPro" id="IPR045179">
    <property type="entry name" value="YgfZ/GcvT"/>
</dbReference>
<dbReference type="InterPro" id="IPR017703">
    <property type="entry name" value="YgfZ/GCV_T_CS"/>
</dbReference>
<comment type="caution">
    <text evidence="1">The sequence shown here is derived from an EMBL/GenBank/DDBJ whole genome shotgun (WGS) entry which is preliminary data.</text>
</comment>
<dbReference type="SUPFAM" id="SSF101790">
    <property type="entry name" value="Aminomethyltransferase beta-barrel domain"/>
    <property type="match status" value="1"/>
</dbReference>
<gene>
    <name evidence="1" type="ORF">QU481_12085</name>
</gene>
<accession>A0ABT7XPA3</accession>
<dbReference type="EMBL" id="JAUEDK010000020">
    <property type="protein sequence ID" value="MDN0075630.1"/>
    <property type="molecule type" value="Genomic_DNA"/>
</dbReference>
<evidence type="ECO:0000313" key="2">
    <source>
        <dbReference type="Proteomes" id="UP001168540"/>
    </source>
</evidence>